<accession>A0A0L6V8N7</accession>
<dbReference type="VEuPathDB" id="FungiDB:VP01_2299g1"/>
<sequence length="326" mass="37190">MTVCADSSVLALWVVLSAESDSERIFLFFSHLDFLLQRRFFTSFPFSGCIPDQGMILNFQDMIVIHHIAFVSTILIQHNSQTKIYWAIMLDKCTSVSSQTSASTTYTTQTPLLHHALLPRPLKEFLLSLPQLRSLCVATKHMLQEYMLQLFCKGMEFRKFPFSQFPSVMLESYGKTLNRVLLWVSPPWSLTWGNELNATTANQLICKISGTDCADQLLKQLIAPLDKASFMIYLEACRAQLYLNPLVTCARVWSKCFHSTRDTGKNLQTLEKESNYLPSRDTRMTTLHNFMKISLKKNHLVNSKPSDSMIGAKRTLPSPELYPSPL</sequence>
<dbReference type="Proteomes" id="UP000037035">
    <property type="component" value="Unassembled WGS sequence"/>
</dbReference>
<dbReference type="EMBL" id="LAVV01007168">
    <property type="protein sequence ID" value="KNZ56872.1"/>
    <property type="molecule type" value="Genomic_DNA"/>
</dbReference>
<keyword evidence="3" id="KW-1185">Reference proteome</keyword>
<feature type="region of interest" description="Disordered" evidence="1">
    <location>
        <begin position="306"/>
        <end position="326"/>
    </location>
</feature>
<evidence type="ECO:0000313" key="2">
    <source>
        <dbReference type="EMBL" id="KNZ56872.1"/>
    </source>
</evidence>
<name>A0A0L6V8N7_9BASI</name>
<evidence type="ECO:0000313" key="3">
    <source>
        <dbReference type="Proteomes" id="UP000037035"/>
    </source>
</evidence>
<protein>
    <submittedName>
        <fullName evidence="2">Putative signal peptide protein</fullName>
    </submittedName>
</protein>
<gene>
    <name evidence="2" type="ORF">VP01_2299g1</name>
</gene>
<proteinExistence type="predicted"/>
<dbReference type="AlphaFoldDB" id="A0A0L6V8N7"/>
<organism evidence="2 3">
    <name type="scientific">Puccinia sorghi</name>
    <dbReference type="NCBI Taxonomy" id="27349"/>
    <lineage>
        <taxon>Eukaryota</taxon>
        <taxon>Fungi</taxon>
        <taxon>Dikarya</taxon>
        <taxon>Basidiomycota</taxon>
        <taxon>Pucciniomycotina</taxon>
        <taxon>Pucciniomycetes</taxon>
        <taxon>Pucciniales</taxon>
        <taxon>Pucciniaceae</taxon>
        <taxon>Puccinia</taxon>
    </lineage>
</organism>
<evidence type="ECO:0000256" key="1">
    <source>
        <dbReference type="SAM" id="MobiDB-lite"/>
    </source>
</evidence>
<reference evidence="2 3" key="1">
    <citation type="submission" date="2015-08" db="EMBL/GenBank/DDBJ databases">
        <title>Next Generation Sequencing and Analysis of the Genome of Puccinia sorghi L Schw, the Causal Agent of Maize Common Rust.</title>
        <authorList>
            <person name="Rochi L."/>
            <person name="Burguener G."/>
            <person name="Darino M."/>
            <person name="Turjanski A."/>
            <person name="Kreff E."/>
            <person name="Dieguez M.J."/>
            <person name="Sacco F."/>
        </authorList>
    </citation>
    <scope>NUCLEOTIDE SEQUENCE [LARGE SCALE GENOMIC DNA]</scope>
    <source>
        <strain evidence="2 3">RO10H11247</strain>
    </source>
</reference>
<comment type="caution">
    <text evidence="2">The sequence shown here is derived from an EMBL/GenBank/DDBJ whole genome shotgun (WGS) entry which is preliminary data.</text>
</comment>